<reference evidence="2" key="1">
    <citation type="submission" date="2016-11" db="UniProtKB">
        <authorList>
            <consortium name="WormBaseParasite"/>
        </authorList>
    </citation>
    <scope>IDENTIFICATION</scope>
</reference>
<sequence>MSAEKRPHAWLEKIELELVELVKHSEALWTVRKENDIGETEMGEMIRIRDELNGKFESGFTTEHVIKKWLELRLLFDLKFYMNGFTMEDRGHHIRRDGSLKDDLNEDWKLFKPLGYLANPVEAAKKRIEHGLLYLFLLNKFWEIAKNLSPSNWLQNFLLINLMFHILDFPNCDGRLQKTLYYSTLKGGLKLISKICI</sequence>
<organism evidence="1 2">
    <name type="scientific">Caenorhabditis tropicalis</name>
    <dbReference type="NCBI Taxonomy" id="1561998"/>
    <lineage>
        <taxon>Eukaryota</taxon>
        <taxon>Metazoa</taxon>
        <taxon>Ecdysozoa</taxon>
        <taxon>Nematoda</taxon>
        <taxon>Chromadorea</taxon>
        <taxon>Rhabditida</taxon>
        <taxon>Rhabditina</taxon>
        <taxon>Rhabditomorpha</taxon>
        <taxon>Rhabditoidea</taxon>
        <taxon>Rhabditidae</taxon>
        <taxon>Peloderinae</taxon>
        <taxon>Caenorhabditis</taxon>
    </lineage>
</organism>
<proteinExistence type="predicted"/>
<dbReference type="AlphaFoldDB" id="A0A1I7USZ7"/>
<protein>
    <submittedName>
        <fullName evidence="2">MADF domain-containing protein</fullName>
    </submittedName>
</protein>
<dbReference type="Proteomes" id="UP000095282">
    <property type="component" value="Unplaced"/>
</dbReference>
<evidence type="ECO:0000313" key="1">
    <source>
        <dbReference type="Proteomes" id="UP000095282"/>
    </source>
</evidence>
<accession>A0A1I7USZ7</accession>
<dbReference type="WBParaSite" id="Csp11.Scaffold630.g19040.t1">
    <property type="protein sequence ID" value="Csp11.Scaffold630.g19040.t1"/>
    <property type="gene ID" value="Csp11.Scaffold630.g19040"/>
</dbReference>
<name>A0A1I7USZ7_9PELO</name>
<evidence type="ECO:0000313" key="2">
    <source>
        <dbReference type="WBParaSite" id="Csp11.Scaffold630.g19040.t1"/>
    </source>
</evidence>
<dbReference type="eggNOG" id="ENOG502TIPU">
    <property type="taxonomic scope" value="Eukaryota"/>
</dbReference>
<keyword evidence="1" id="KW-1185">Reference proteome</keyword>